<comment type="function">
    <text evidence="1">Proposed core component of the chromatin remodeling INO80 complex which is involved in transcriptional regulation, DNA replication and probably DNA repair.</text>
</comment>
<dbReference type="RefSeq" id="XP_026277311.1">
    <property type="nucleotide sequence ID" value="XM_026421526.2"/>
</dbReference>
<evidence type="ECO:0000256" key="3">
    <source>
        <dbReference type="ARBA" id="ARBA00006021"/>
    </source>
</evidence>
<keyword evidence="8" id="KW-0804">Transcription</keyword>
<dbReference type="KEGG" id="foc:113205776"/>
<dbReference type="FunFam" id="3.30.420.40:FF:000237">
    <property type="entry name" value="Actin-related protein 5"/>
    <property type="match status" value="1"/>
</dbReference>
<dbReference type="GO" id="GO:0006281">
    <property type="term" value="P:DNA repair"/>
    <property type="evidence" value="ECO:0007669"/>
    <property type="project" value="UniProtKB-KW"/>
</dbReference>
<evidence type="ECO:0000256" key="11">
    <source>
        <dbReference type="ARBA" id="ARBA00023242"/>
    </source>
</evidence>
<comment type="similarity">
    <text evidence="3">Belongs to the actin family. ARP5 subfamily.</text>
</comment>
<evidence type="ECO:0000256" key="13">
    <source>
        <dbReference type="SAM" id="Coils"/>
    </source>
</evidence>
<proteinExistence type="inferred from homology"/>
<dbReference type="SMART" id="SM00268">
    <property type="entry name" value="ACTIN"/>
    <property type="match status" value="1"/>
</dbReference>
<evidence type="ECO:0000256" key="9">
    <source>
        <dbReference type="ARBA" id="ARBA00023172"/>
    </source>
</evidence>
<comment type="subunit">
    <text evidence="12">Component of the chromatin remodeling Ino80 complex.</text>
</comment>
<comment type="subcellular location">
    <subcellularLocation>
        <location evidence="2">Nucleus</location>
    </subcellularLocation>
</comment>
<gene>
    <name evidence="15" type="primary">LOC113205776</name>
</gene>
<evidence type="ECO:0000256" key="2">
    <source>
        <dbReference type="ARBA" id="ARBA00004123"/>
    </source>
</evidence>
<evidence type="ECO:0000256" key="5">
    <source>
        <dbReference type="ARBA" id="ARBA00022763"/>
    </source>
</evidence>
<evidence type="ECO:0000256" key="10">
    <source>
        <dbReference type="ARBA" id="ARBA00023204"/>
    </source>
</evidence>
<reference evidence="15" key="1">
    <citation type="submission" date="2025-08" db="UniProtKB">
        <authorList>
            <consortium name="RefSeq"/>
        </authorList>
    </citation>
    <scope>IDENTIFICATION</scope>
    <source>
        <tissue evidence="15">Whole organism</tissue>
    </source>
</reference>
<evidence type="ECO:0000256" key="6">
    <source>
        <dbReference type="ARBA" id="ARBA00023015"/>
    </source>
</evidence>
<keyword evidence="6" id="KW-0805">Transcription regulation</keyword>
<evidence type="ECO:0000256" key="8">
    <source>
        <dbReference type="ARBA" id="ARBA00023163"/>
    </source>
</evidence>
<name>A0A6J1SFE4_FRAOC</name>
<evidence type="ECO:0000256" key="7">
    <source>
        <dbReference type="ARBA" id="ARBA00023054"/>
    </source>
</evidence>
<dbReference type="Pfam" id="PF00022">
    <property type="entry name" value="Actin"/>
    <property type="match status" value="2"/>
</dbReference>
<dbReference type="InterPro" id="IPR043129">
    <property type="entry name" value="ATPase_NBD"/>
</dbReference>
<sequence length="681" mass="77374">MDEKAEFEVFELKDAKSVPDIIHPYSSEVKNGQVPIVIDNGSYNCRVGWATQSKPNLVFKNLVAKTRKERGKKDGELQVGNDITNLEAVRFQLKTQFDRNVAIHMEVQEQIFDHVFSHLGIDSDGSVNHPVMLSEAFLNPNFSRQSMSELLFECYGVPGVCYGVDALCSYYAKEEGNLERSQSGLIINLGHHTMHIIPLIDGAVDVTHARRINIGGFHVTSYMHRLLQLKYPVHFNAITLSRAEELVHNYSFVPEEYGVVLNHWADQDYYDKHVLRIQLPYVAPPAVSSLTADQQKERRKELAKRLVEINARKRDERLAEDEDMLSQLLEVQSLINSGQEKAFQKALSSFDMGSEAELVKQIGNLQARIQRTKQKIAAANSTEDVVVSEEPKPKIPKQTALRLRDGEDAESWLARLRKDRAELFEKKAARLQKRQDMSKRRTAAAQERMRIISELAKRDKKEDNFGMRDEDWDVYKAIRRDGGDSDSEEEQERLVEIEEVLRQNDPTFVEGVVEFIPTNPGEAHQLHVGVEKLRATEILFQPGMVGIEEAGLTETLAYVLKQYSPEKQNKLVSNIFLTGGCSAIPGLKERLVREVREIRPFQSEFQVNISKNPSLSAWNGAREFANMPSFSKDCTISRHDYTEKGGEYLKEHKTSNIFNASPAPLCQPLVGATEDVEMEIF</sequence>
<evidence type="ECO:0000256" key="12">
    <source>
        <dbReference type="ARBA" id="ARBA00061816"/>
    </source>
</evidence>
<organism evidence="14 15">
    <name type="scientific">Frankliniella occidentalis</name>
    <name type="common">Western flower thrips</name>
    <name type="synonym">Euthrips occidentalis</name>
    <dbReference type="NCBI Taxonomy" id="133901"/>
    <lineage>
        <taxon>Eukaryota</taxon>
        <taxon>Metazoa</taxon>
        <taxon>Ecdysozoa</taxon>
        <taxon>Arthropoda</taxon>
        <taxon>Hexapoda</taxon>
        <taxon>Insecta</taxon>
        <taxon>Pterygota</taxon>
        <taxon>Neoptera</taxon>
        <taxon>Paraneoptera</taxon>
        <taxon>Thysanoptera</taxon>
        <taxon>Terebrantia</taxon>
        <taxon>Thripoidea</taxon>
        <taxon>Thripidae</taxon>
        <taxon>Frankliniella</taxon>
    </lineage>
</organism>
<protein>
    <recommendedName>
        <fullName evidence="4">Actin-related protein 5</fullName>
    </recommendedName>
</protein>
<dbReference type="GeneID" id="113205776"/>
<keyword evidence="11" id="KW-0539">Nucleus</keyword>
<dbReference type="GO" id="GO:0006310">
    <property type="term" value="P:DNA recombination"/>
    <property type="evidence" value="ECO:0007669"/>
    <property type="project" value="UniProtKB-KW"/>
</dbReference>
<dbReference type="GO" id="GO:0060255">
    <property type="term" value="P:regulation of macromolecule metabolic process"/>
    <property type="evidence" value="ECO:0007669"/>
    <property type="project" value="UniProtKB-ARBA"/>
</dbReference>
<dbReference type="SUPFAM" id="SSF53067">
    <property type="entry name" value="Actin-like ATPase domain"/>
    <property type="match status" value="2"/>
</dbReference>
<keyword evidence="5" id="KW-0227">DNA damage</keyword>
<dbReference type="GO" id="GO:0005634">
    <property type="term" value="C:nucleus"/>
    <property type="evidence" value="ECO:0007669"/>
    <property type="project" value="UniProtKB-SubCell"/>
</dbReference>
<dbReference type="OrthoDB" id="7340501at2759"/>
<evidence type="ECO:0000313" key="15">
    <source>
        <dbReference type="RefSeq" id="XP_026277311.1"/>
    </source>
</evidence>
<feature type="coiled-coil region" evidence="13">
    <location>
        <begin position="355"/>
        <end position="382"/>
    </location>
</feature>
<dbReference type="AlphaFoldDB" id="A0A6J1SFE4"/>
<dbReference type="Proteomes" id="UP000504606">
    <property type="component" value="Unplaced"/>
</dbReference>
<evidence type="ECO:0000313" key="14">
    <source>
        <dbReference type="Proteomes" id="UP000504606"/>
    </source>
</evidence>
<accession>A0A6J1SFE4</accession>
<dbReference type="FunFam" id="3.30.420.40:FF:000048">
    <property type="entry name" value="ARP5 actin-related protein 5 homolog"/>
    <property type="match status" value="1"/>
</dbReference>
<dbReference type="CTD" id="42173"/>
<dbReference type="InterPro" id="IPR004000">
    <property type="entry name" value="Actin"/>
</dbReference>
<keyword evidence="10" id="KW-0234">DNA repair</keyword>
<keyword evidence="9" id="KW-0233">DNA recombination</keyword>
<evidence type="ECO:0000256" key="4">
    <source>
        <dbReference type="ARBA" id="ARBA00021612"/>
    </source>
</evidence>
<dbReference type="GO" id="GO:0019219">
    <property type="term" value="P:regulation of nucleobase-containing compound metabolic process"/>
    <property type="evidence" value="ECO:0007669"/>
    <property type="project" value="UniProtKB-ARBA"/>
</dbReference>
<evidence type="ECO:0000256" key="1">
    <source>
        <dbReference type="ARBA" id="ARBA00003373"/>
    </source>
</evidence>
<keyword evidence="7 13" id="KW-0175">Coiled coil</keyword>
<dbReference type="PANTHER" id="PTHR11937">
    <property type="entry name" value="ACTIN"/>
    <property type="match status" value="1"/>
</dbReference>
<dbReference type="CDD" id="cd10211">
    <property type="entry name" value="ASKHA_NBD_Arp5"/>
    <property type="match status" value="1"/>
</dbReference>
<keyword evidence="14" id="KW-1185">Reference proteome</keyword>
<dbReference type="Gene3D" id="3.30.420.40">
    <property type="match status" value="2"/>
</dbReference>
<dbReference type="FunFam" id="3.90.640.10:FF:000016">
    <property type="entry name" value="ARP5 actin-related protein 5 homolog"/>
    <property type="match status" value="1"/>
</dbReference>